<protein>
    <submittedName>
        <fullName evidence="1">Uncharacterized protein</fullName>
    </submittedName>
</protein>
<gene>
    <name evidence="1" type="ORF">SAMN05443248_3884</name>
</gene>
<sequence length="122" mass="13991">MIPIKSADRTRKEMQDLEAMAAKLLETARKLPSGQERHNALQEIEGFRARITALQRPSDMAQSPQPYDLVTRPCTIHAGRFRWDLRENGRPIQSSLESFATEQEAHSDGRHELEKLIQVSRL</sequence>
<dbReference type="EMBL" id="LT670817">
    <property type="protein sequence ID" value="SHH15394.1"/>
    <property type="molecule type" value="Genomic_DNA"/>
</dbReference>
<dbReference type="AlphaFoldDB" id="A0A1M5QMQ7"/>
<reference evidence="1 2" key="1">
    <citation type="submission" date="2016-11" db="EMBL/GenBank/DDBJ databases">
        <authorList>
            <person name="Jaros S."/>
            <person name="Januszkiewicz K."/>
            <person name="Wedrychowicz H."/>
        </authorList>
    </citation>
    <scope>NUCLEOTIDE SEQUENCE [LARGE SCALE GENOMIC DNA]</scope>
    <source>
        <strain evidence="1 2">GAS138</strain>
    </source>
</reference>
<name>A0A1M5QMQ7_9BRAD</name>
<dbReference type="Proteomes" id="UP000189796">
    <property type="component" value="Chromosome I"/>
</dbReference>
<dbReference type="RefSeq" id="WP_079602794.1">
    <property type="nucleotide sequence ID" value="NZ_LT670817.1"/>
</dbReference>
<proteinExistence type="predicted"/>
<evidence type="ECO:0000313" key="1">
    <source>
        <dbReference type="EMBL" id="SHH15394.1"/>
    </source>
</evidence>
<accession>A0A1M5QMQ7</accession>
<dbReference type="OrthoDB" id="8236377at2"/>
<evidence type="ECO:0000313" key="2">
    <source>
        <dbReference type="Proteomes" id="UP000189796"/>
    </source>
</evidence>
<organism evidence="1 2">
    <name type="scientific">Bradyrhizobium erythrophlei</name>
    <dbReference type="NCBI Taxonomy" id="1437360"/>
    <lineage>
        <taxon>Bacteria</taxon>
        <taxon>Pseudomonadati</taxon>
        <taxon>Pseudomonadota</taxon>
        <taxon>Alphaproteobacteria</taxon>
        <taxon>Hyphomicrobiales</taxon>
        <taxon>Nitrobacteraceae</taxon>
        <taxon>Bradyrhizobium</taxon>
    </lineage>
</organism>